<name>E6KZE4_9PAST</name>
<reference evidence="2 3" key="1">
    <citation type="submission" date="2010-12" db="EMBL/GenBank/DDBJ databases">
        <authorList>
            <person name="Muzny D."/>
            <person name="Qin X."/>
            <person name="Deng J."/>
            <person name="Jiang H."/>
            <person name="Liu Y."/>
            <person name="Qu J."/>
            <person name="Song X.-Z."/>
            <person name="Zhang L."/>
            <person name="Thornton R."/>
            <person name="Coyle M."/>
            <person name="Francisco L."/>
            <person name="Jackson L."/>
            <person name="Javaid M."/>
            <person name="Korchina V."/>
            <person name="Kovar C."/>
            <person name="Mata R."/>
            <person name="Mathew T."/>
            <person name="Ngo R."/>
            <person name="Nguyen L."/>
            <person name="Nguyen N."/>
            <person name="Okwuonu G."/>
            <person name="Ongeri F."/>
            <person name="Pham C."/>
            <person name="Simmons D."/>
            <person name="Wilczek-Boney K."/>
            <person name="Hale W."/>
            <person name="Jakkamsetti A."/>
            <person name="Pham P."/>
            <person name="Ruth R."/>
            <person name="San Lucas F."/>
            <person name="Warren J."/>
            <person name="Zhang J."/>
            <person name="Zhao Z."/>
            <person name="Zhou C."/>
            <person name="Zhu D."/>
            <person name="Lee S."/>
            <person name="Bess C."/>
            <person name="Blankenburg K."/>
            <person name="Forbes L."/>
            <person name="Fu Q."/>
            <person name="Gubbala S."/>
            <person name="Hirani K."/>
            <person name="Jayaseelan J.C."/>
            <person name="Lara F."/>
            <person name="Munidasa M."/>
            <person name="Palculict T."/>
            <person name="Patil S."/>
            <person name="Pu L.-L."/>
            <person name="Saada N."/>
            <person name="Tang L."/>
            <person name="Weissenberger G."/>
            <person name="Zhu Y."/>
            <person name="Hemphill L."/>
            <person name="Shang Y."/>
            <person name="Youmans B."/>
            <person name="Ayvaz T."/>
            <person name="Ross M."/>
            <person name="Santibanez J."/>
            <person name="Aqrawi P."/>
            <person name="Gross S."/>
            <person name="Joshi V."/>
            <person name="Fowler G."/>
            <person name="Nazareth L."/>
            <person name="Reid J."/>
            <person name="Worley K."/>
            <person name="Petrosino J."/>
            <person name="Highlander S."/>
            <person name="Gibbs R."/>
        </authorList>
    </citation>
    <scope>NUCLEOTIDE SEQUENCE [LARGE SCALE GENOMIC DNA]</scope>
    <source>
        <strain evidence="2 3">ATCC 33393</strain>
    </source>
</reference>
<keyword evidence="1" id="KW-0472">Membrane</keyword>
<dbReference type="AlphaFoldDB" id="E6KZE4"/>
<keyword evidence="1" id="KW-1133">Transmembrane helix</keyword>
<comment type="caution">
    <text evidence="2">The sequence shown here is derived from an EMBL/GenBank/DDBJ whole genome shotgun (WGS) entry which is preliminary data.</text>
</comment>
<keyword evidence="1" id="KW-0812">Transmembrane</keyword>
<sequence length="44" mass="5381">MHFWLLNKNCFYLMITIIILIEKKKDNQMTIHKISFYTKGQYGL</sequence>
<feature type="transmembrane region" description="Helical" evidence="1">
    <location>
        <begin position="6"/>
        <end position="22"/>
    </location>
</feature>
<organism evidence="2 3">
    <name type="scientific">Aggregatibacter segnis ATCC 33393</name>
    <dbReference type="NCBI Taxonomy" id="888057"/>
    <lineage>
        <taxon>Bacteria</taxon>
        <taxon>Pseudomonadati</taxon>
        <taxon>Pseudomonadota</taxon>
        <taxon>Gammaproteobacteria</taxon>
        <taxon>Pasteurellales</taxon>
        <taxon>Pasteurellaceae</taxon>
        <taxon>Aggregatibacter</taxon>
    </lineage>
</organism>
<evidence type="ECO:0000256" key="1">
    <source>
        <dbReference type="SAM" id="Phobius"/>
    </source>
</evidence>
<keyword evidence="3" id="KW-1185">Reference proteome</keyword>
<evidence type="ECO:0000313" key="3">
    <source>
        <dbReference type="Proteomes" id="UP000032871"/>
    </source>
</evidence>
<accession>E6KZE4</accession>
<protein>
    <submittedName>
        <fullName evidence="2">Transposase</fullName>
    </submittedName>
</protein>
<proteinExistence type="predicted"/>
<dbReference type="EMBL" id="AEPS01000010">
    <property type="protein sequence ID" value="EFU67139.1"/>
    <property type="molecule type" value="Genomic_DNA"/>
</dbReference>
<evidence type="ECO:0000313" key="2">
    <source>
        <dbReference type="EMBL" id="EFU67139.1"/>
    </source>
</evidence>
<gene>
    <name evidence="2" type="primary">tpn</name>
    <name evidence="2" type="ORF">HMPREF9064_1486</name>
</gene>
<dbReference type="HOGENOM" id="CLU_3211473_0_0_6"/>
<dbReference type="Proteomes" id="UP000032871">
    <property type="component" value="Unassembled WGS sequence"/>
</dbReference>